<dbReference type="EMBL" id="KN832571">
    <property type="protein sequence ID" value="KII84308.1"/>
    <property type="molecule type" value="Genomic_DNA"/>
</dbReference>
<feature type="compositionally biased region" description="Polar residues" evidence="1">
    <location>
        <begin position="58"/>
        <end position="82"/>
    </location>
</feature>
<feature type="region of interest" description="Disordered" evidence="1">
    <location>
        <begin position="1"/>
        <end position="156"/>
    </location>
</feature>
<gene>
    <name evidence="2" type="ORF">PLICRDRAFT_179561</name>
</gene>
<evidence type="ECO:0000313" key="2">
    <source>
        <dbReference type="EMBL" id="KII84308.1"/>
    </source>
</evidence>
<evidence type="ECO:0000313" key="3">
    <source>
        <dbReference type="Proteomes" id="UP000053263"/>
    </source>
</evidence>
<dbReference type="Proteomes" id="UP000053263">
    <property type="component" value="Unassembled WGS sequence"/>
</dbReference>
<name>A0A0C9T825_PLICR</name>
<proteinExistence type="predicted"/>
<dbReference type="HOGENOM" id="CLU_816667_0_0_1"/>
<organism evidence="2 3">
    <name type="scientific">Plicaturopsis crispa FD-325 SS-3</name>
    <dbReference type="NCBI Taxonomy" id="944288"/>
    <lineage>
        <taxon>Eukaryota</taxon>
        <taxon>Fungi</taxon>
        <taxon>Dikarya</taxon>
        <taxon>Basidiomycota</taxon>
        <taxon>Agaricomycotina</taxon>
        <taxon>Agaricomycetes</taxon>
        <taxon>Agaricomycetidae</taxon>
        <taxon>Amylocorticiales</taxon>
        <taxon>Amylocorticiaceae</taxon>
        <taxon>Plicatura</taxon>
        <taxon>Plicaturopsis crispa</taxon>
    </lineage>
</organism>
<keyword evidence="3" id="KW-1185">Reference proteome</keyword>
<feature type="compositionally biased region" description="Low complexity" evidence="1">
    <location>
        <begin position="1"/>
        <end position="14"/>
    </location>
</feature>
<sequence length="340" mass="37237">MSLDAAQFARLAAASEYDQPRRRREKRKRPTKGDTAGETPSEEPPPKRRAKDLPARELSSNAIASSSKLPSVTTQTPPQHNLLTKPISKRKESSHDISLSSSLSRRPNTVDGTRAGPGRHSLSFARRLASPSPDDSSARMFMSLSPDDSSVRKADRIQREMDSVRAALASSKLATQKDEDASRQASAETRCENPSSGAADSFEPFPGGDQGHPGKSALETVTIEQHLERLEQASTKTADEVLELRSRNAALERQAHAFHLTNHARLSLLLLNLREAHSAITADDGGARLRVQELLHGAISKTQKMCDEEIENINRSGVDPGELYTVQHTLPPPKYPRPID</sequence>
<feature type="compositionally biased region" description="Basic residues" evidence="1">
    <location>
        <begin position="21"/>
        <end position="30"/>
    </location>
</feature>
<protein>
    <submittedName>
        <fullName evidence="2">Uncharacterized protein</fullName>
    </submittedName>
</protein>
<evidence type="ECO:0000256" key="1">
    <source>
        <dbReference type="SAM" id="MobiDB-lite"/>
    </source>
</evidence>
<accession>A0A0C9T825</accession>
<feature type="compositionally biased region" description="Polar residues" evidence="1">
    <location>
        <begin position="183"/>
        <end position="198"/>
    </location>
</feature>
<reference evidence="2 3" key="1">
    <citation type="submission" date="2014-06" db="EMBL/GenBank/DDBJ databases">
        <title>Evolutionary Origins and Diversification of the Mycorrhizal Mutualists.</title>
        <authorList>
            <consortium name="DOE Joint Genome Institute"/>
            <consortium name="Mycorrhizal Genomics Consortium"/>
            <person name="Kohler A."/>
            <person name="Kuo A."/>
            <person name="Nagy L.G."/>
            <person name="Floudas D."/>
            <person name="Copeland A."/>
            <person name="Barry K.W."/>
            <person name="Cichocki N."/>
            <person name="Veneault-Fourrey C."/>
            <person name="LaButti K."/>
            <person name="Lindquist E.A."/>
            <person name="Lipzen A."/>
            <person name="Lundell T."/>
            <person name="Morin E."/>
            <person name="Murat C."/>
            <person name="Riley R."/>
            <person name="Ohm R."/>
            <person name="Sun H."/>
            <person name="Tunlid A."/>
            <person name="Henrissat B."/>
            <person name="Grigoriev I.V."/>
            <person name="Hibbett D.S."/>
            <person name="Martin F."/>
        </authorList>
    </citation>
    <scope>NUCLEOTIDE SEQUENCE [LARGE SCALE GENOMIC DNA]</scope>
    <source>
        <strain evidence="2 3">FD-325 SS-3</strain>
    </source>
</reference>
<dbReference type="AlphaFoldDB" id="A0A0C9T825"/>
<feature type="region of interest" description="Disordered" evidence="1">
    <location>
        <begin position="168"/>
        <end position="215"/>
    </location>
</feature>